<reference evidence="2" key="2">
    <citation type="submission" date="2015-01" db="EMBL/GenBank/DDBJ databases">
        <title>Evolutionary Origins and Diversification of the Mycorrhizal Mutualists.</title>
        <authorList>
            <consortium name="DOE Joint Genome Institute"/>
            <consortium name="Mycorrhizal Genomics Consortium"/>
            <person name="Kohler A."/>
            <person name="Kuo A."/>
            <person name="Nagy L.G."/>
            <person name="Floudas D."/>
            <person name="Copeland A."/>
            <person name="Barry K.W."/>
            <person name="Cichocki N."/>
            <person name="Veneault-Fourrey C."/>
            <person name="LaButti K."/>
            <person name="Lindquist E.A."/>
            <person name="Lipzen A."/>
            <person name="Lundell T."/>
            <person name="Morin E."/>
            <person name="Murat C."/>
            <person name="Riley R."/>
            <person name="Ohm R."/>
            <person name="Sun H."/>
            <person name="Tunlid A."/>
            <person name="Henrissat B."/>
            <person name="Grigoriev I.V."/>
            <person name="Hibbett D.S."/>
            <person name="Martin F."/>
        </authorList>
    </citation>
    <scope>NUCLEOTIDE SEQUENCE [LARGE SCALE GENOMIC DNA]</scope>
    <source>
        <strain evidence="2">Marx 270</strain>
    </source>
</reference>
<dbReference type="AlphaFoldDB" id="A0A0C3KPL3"/>
<proteinExistence type="predicted"/>
<evidence type="ECO:0000313" key="2">
    <source>
        <dbReference type="Proteomes" id="UP000054217"/>
    </source>
</evidence>
<reference evidence="1 2" key="1">
    <citation type="submission" date="2014-04" db="EMBL/GenBank/DDBJ databases">
        <authorList>
            <consortium name="DOE Joint Genome Institute"/>
            <person name="Kuo A."/>
            <person name="Kohler A."/>
            <person name="Costa M.D."/>
            <person name="Nagy L.G."/>
            <person name="Floudas D."/>
            <person name="Copeland A."/>
            <person name="Barry K.W."/>
            <person name="Cichocki N."/>
            <person name="Veneault-Fourrey C."/>
            <person name="LaButti K."/>
            <person name="Lindquist E.A."/>
            <person name="Lipzen A."/>
            <person name="Lundell T."/>
            <person name="Morin E."/>
            <person name="Murat C."/>
            <person name="Sun H."/>
            <person name="Tunlid A."/>
            <person name="Henrissat B."/>
            <person name="Grigoriev I.V."/>
            <person name="Hibbett D.S."/>
            <person name="Martin F."/>
            <person name="Nordberg H.P."/>
            <person name="Cantor M.N."/>
            <person name="Hua S.X."/>
        </authorList>
    </citation>
    <scope>NUCLEOTIDE SEQUENCE [LARGE SCALE GENOMIC DNA]</scope>
    <source>
        <strain evidence="1 2">Marx 270</strain>
    </source>
</reference>
<organism evidence="1 2">
    <name type="scientific">Pisolithus tinctorius Marx 270</name>
    <dbReference type="NCBI Taxonomy" id="870435"/>
    <lineage>
        <taxon>Eukaryota</taxon>
        <taxon>Fungi</taxon>
        <taxon>Dikarya</taxon>
        <taxon>Basidiomycota</taxon>
        <taxon>Agaricomycotina</taxon>
        <taxon>Agaricomycetes</taxon>
        <taxon>Agaricomycetidae</taxon>
        <taxon>Boletales</taxon>
        <taxon>Sclerodermatineae</taxon>
        <taxon>Pisolithaceae</taxon>
        <taxon>Pisolithus</taxon>
    </lineage>
</organism>
<dbReference type="Proteomes" id="UP000054217">
    <property type="component" value="Unassembled WGS sequence"/>
</dbReference>
<keyword evidence="2" id="KW-1185">Reference proteome</keyword>
<accession>A0A0C3KPL3</accession>
<dbReference type="HOGENOM" id="CLU_2172094_0_0_1"/>
<protein>
    <submittedName>
        <fullName evidence="1">Uncharacterized protein</fullName>
    </submittedName>
</protein>
<dbReference type="EMBL" id="KN831949">
    <property type="protein sequence ID" value="KIO11547.1"/>
    <property type="molecule type" value="Genomic_DNA"/>
</dbReference>
<dbReference type="InParanoid" id="A0A0C3KPL3"/>
<name>A0A0C3KPL3_PISTI</name>
<gene>
    <name evidence="1" type="ORF">M404DRAFT_994296</name>
</gene>
<evidence type="ECO:0000313" key="1">
    <source>
        <dbReference type="EMBL" id="KIO11547.1"/>
    </source>
</evidence>
<sequence length="110" mass="13024">MESHGKRLEKDSWRIPVKSVYFESVSTSRLRMHRYVPRRQDNCHFTLPDLNSLHLTDHFRLSPVSYLSLFVCPVGLAHSFKHPDHYLLKSRQRTRSNHVTGHAQFLQNLE</sequence>